<evidence type="ECO:0000313" key="1">
    <source>
        <dbReference type="EMBL" id="MFD1864247.1"/>
    </source>
</evidence>
<protein>
    <submittedName>
        <fullName evidence="1">Uncharacterized protein</fullName>
    </submittedName>
</protein>
<gene>
    <name evidence="1" type="ORF">ACFSDB_15155</name>
</gene>
<reference evidence="2" key="1">
    <citation type="journal article" date="2019" name="Int. J. Syst. Evol. Microbiol.">
        <title>The Global Catalogue of Microorganisms (GCM) 10K type strain sequencing project: providing services to taxonomists for standard genome sequencing and annotation.</title>
        <authorList>
            <consortium name="The Broad Institute Genomics Platform"/>
            <consortium name="The Broad Institute Genome Sequencing Center for Infectious Disease"/>
            <person name="Wu L."/>
            <person name="Ma J."/>
        </authorList>
    </citation>
    <scope>NUCLEOTIDE SEQUENCE [LARGE SCALE GENOMIC DNA]</scope>
    <source>
        <strain evidence="2">CGMCC 1.15475</strain>
    </source>
</reference>
<dbReference type="Proteomes" id="UP001597273">
    <property type="component" value="Unassembled WGS sequence"/>
</dbReference>
<dbReference type="InterPro" id="IPR042088">
    <property type="entry name" value="OligoPept_F_C"/>
</dbReference>
<name>A0ABW4QKU8_9BACL</name>
<dbReference type="RefSeq" id="WP_204890623.1">
    <property type="nucleotide sequence ID" value="NZ_JBHUFW010000011.1"/>
</dbReference>
<accession>A0ABW4QKU8</accession>
<comment type="caution">
    <text evidence="1">The sequence shown here is derived from an EMBL/GenBank/DDBJ whole genome shotgun (WGS) entry which is preliminary data.</text>
</comment>
<proteinExistence type="predicted"/>
<dbReference type="EMBL" id="JBHUFW010000011">
    <property type="protein sequence ID" value="MFD1864247.1"/>
    <property type="molecule type" value="Genomic_DNA"/>
</dbReference>
<sequence length="60" mass="6971">MRYLALLRDSGKMPAEELVLKHLGEDITMPAFWEKGMSLCLQDIEEFIKLADRISAFDQR</sequence>
<keyword evidence="2" id="KW-1185">Reference proteome</keyword>
<organism evidence="1 2">
    <name type="scientific">Planococcus chinensis</name>
    <dbReference type="NCBI Taxonomy" id="272917"/>
    <lineage>
        <taxon>Bacteria</taxon>
        <taxon>Bacillati</taxon>
        <taxon>Bacillota</taxon>
        <taxon>Bacilli</taxon>
        <taxon>Bacillales</taxon>
        <taxon>Caryophanaceae</taxon>
        <taxon>Planococcus</taxon>
    </lineage>
</organism>
<evidence type="ECO:0000313" key="2">
    <source>
        <dbReference type="Proteomes" id="UP001597273"/>
    </source>
</evidence>
<dbReference type="Gene3D" id="1.10.1370.20">
    <property type="entry name" value="Oligoendopeptidase f, C-terminal domain"/>
    <property type="match status" value="1"/>
</dbReference>